<dbReference type="GO" id="GO:0006171">
    <property type="term" value="P:cAMP biosynthetic process"/>
    <property type="evidence" value="ECO:0007669"/>
    <property type="project" value="UniProtKB-KW"/>
</dbReference>
<dbReference type="FunFam" id="3.30.70.1230:FF:000033">
    <property type="entry name" value="Adenylate cyclase"/>
    <property type="match status" value="1"/>
</dbReference>
<evidence type="ECO:0000256" key="3">
    <source>
        <dbReference type="ARBA" id="ARBA00012201"/>
    </source>
</evidence>
<comment type="caution">
    <text evidence="22">The sequence shown here is derived from an EMBL/GenBank/DDBJ whole genome shotgun (WGS) entry which is preliminary data.</text>
</comment>
<dbReference type="CDD" id="cd07302">
    <property type="entry name" value="CHD"/>
    <property type="match status" value="1"/>
</dbReference>
<name>A0A2G4F0G2_9CYAN</name>
<feature type="domain" description="PAS" evidence="19">
    <location>
        <begin position="592"/>
        <end position="632"/>
    </location>
</feature>
<dbReference type="InterPro" id="IPR029787">
    <property type="entry name" value="Nucleotide_cyclase"/>
</dbReference>
<evidence type="ECO:0000256" key="6">
    <source>
        <dbReference type="ARBA" id="ARBA00022723"/>
    </source>
</evidence>
<keyword evidence="9" id="KW-0460">Magnesium</keyword>
<dbReference type="PROSITE" id="PS00452">
    <property type="entry name" value="GUANYLATE_CYCLASE_1"/>
    <property type="match status" value="1"/>
</dbReference>
<keyword evidence="10" id="KW-1133">Transmembrane helix</keyword>
<feature type="coiled-coil region" evidence="18">
    <location>
        <begin position="450"/>
        <end position="477"/>
    </location>
</feature>
<evidence type="ECO:0000259" key="19">
    <source>
        <dbReference type="PROSITE" id="PS50112"/>
    </source>
</evidence>
<keyword evidence="18" id="KW-0175">Coiled coil</keyword>
<evidence type="ECO:0000256" key="10">
    <source>
        <dbReference type="ARBA" id="ARBA00022989"/>
    </source>
</evidence>
<dbReference type="SUPFAM" id="SSF55785">
    <property type="entry name" value="PYP-like sensor domain (PAS domain)"/>
    <property type="match status" value="3"/>
</dbReference>
<evidence type="ECO:0000313" key="23">
    <source>
        <dbReference type="Proteomes" id="UP000226442"/>
    </source>
</evidence>
<keyword evidence="5" id="KW-0812">Transmembrane</keyword>
<evidence type="ECO:0000256" key="17">
    <source>
        <dbReference type="RuleBase" id="RU000405"/>
    </source>
</evidence>
<dbReference type="Gene3D" id="3.30.70.1230">
    <property type="entry name" value="Nucleotide cyclase"/>
    <property type="match status" value="1"/>
</dbReference>
<dbReference type="Pfam" id="PF00211">
    <property type="entry name" value="Guanylate_cyc"/>
    <property type="match status" value="1"/>
</dbReference>
<dbReference type="OrthoDB" id="456159at2"/>
<dbReference type="SUPFAM" id="SSF55781">
    <property type="entry name" value="GAF domain-like"/>
    <property type="match status" value="1"/>
</dbReference>
<keyword evidence="13 17" id="KW-0456">Lyase</keyword>
<comment type="subcellular location">
    <subcellularLocation>
        <location evidence="2">Membrane</location>
    </subcellularLocation>
</comment>
<evidence type="ECO:0000259" key="20">
    <source>
        <dbReference type="PROSITE" id="PS50113"/>
    </source>
</evidence>
<dbReference type="InterPro" id="IPR029016">
    <property type="entry name" value="GAF-like_dom_sf"/>
</dbReference>
<protein>
    <recommendedName>
        <fullName evidence="4">Adenylate cyclase</fullName>
        <ecNumber evidence="3">4.6.1.1</ecNumber>
    </recommendedName>
    <alternativeName>
        <fullName evidence="14">ATP pyrophosphate-lyase</fullName>
    </alternativeName>
    <alternativeName>
        <fullName evidence="15">Adenylyl cyclase</fullName>
    </alternativeName>
</protein>
<dbReference type="InterPro" id="IPR000700">
    <property type="entry name" value="PAS-assoc_C"/>
</dbReference>
<dbReference type="EC" id="4.6.1.1" evidence="3"/>
<evidence type="ECO:0000256" key="8">
    <source>
        <dbReference type="ARBA" id="ARBA00022840"/>
    </source>
</evidence>
<comment type="similarity">
    <text evidence="17">Belongs to the adenylyl cyclase class-4/guanylyl cyclase family.</text>
</comment>
<evidence type="ECO:0000256" key="14">
    <source>
        <dbReference type="ARBA" id="ARBA00032597"/>
    </source>
</evidence>
<dbReference type="RefSeq" id="WP_096828322.1">
    <property type="nucleotide sequence ID" value="NZ_NXIB02000059.1"/>
</dbReference>
<dbReference type="SMART" id="SM00044">
    <property type="entry name" value="CYCc"/>
    <property type="match status" value="1"/>
</dbReference>
<evidence type="ECO:0000256" key="7">
    <source>
        <dbReference type="ARBA" id="ARBA00022741"/>
    </source>
</evidence>
<dbReference type="GO" id="GO:0005524">
    <property type="term" value="F:ATP binding"/>
    <property type="evidence" value="ECO:0007669"/>
    <property type="project" value="UniProtKB-KW"/>
</dbReference>
<dbReference type="Gene3D" id="3.30.450.20">
    <property type="entry name" value="PAS domain"/>
    <property type="match status" value="3"/>
</dbReference>
<dbReference type="GO" id="GO:0004016">
    <property type="term" value="F:adenylate cyclase activity"/>
    <property type="evidence" value="ECO:0007669"/>
    <property type="project" value="UniProtKB-EC"/>
</dbReference>
<keyword evidence="12" id="KW-0472">Membrane</keyword>
<feature type="domain" description="Guanylate cyclase" evidence="21">
    <location>
        <begin position="754"/>
        <end position="881"/>
    </location>
</feature>
<dbReference type="Gene3D" id="3.30.450.40">
    <property type="match status" value="1"/>
</dbReference>
<evidence type="ECO:0000256" key="11">
    <source>
        <dbReference type="ARBA" id="ARBA00022998"/>
    </source>
</evidence>
<evidence type="ECO:0000256" key="18">
    <source>
        <dbReference type="SAM" id="Coils"/>
    </source>
</evidence>
<evidence type="ECO:0000256" key="13">
    <source>
        <dbReference type="ARBA" id="ARBA00023239"/>
    </source>
</evidence>
<feature type="domain" description="PAS" evidence="19">
    <location>
        <begin position="460"/>
        <end position="530"/>
    </location>
</feature>
<keyword evidence="11" id="KW-0115">cAMP biosynthesis</keyword>
<dbReference type="GO" id="GO:0035556">
    <property type="term" value="P:intracellular signal transduction"/>
    <property type="evidence" value="ECO:0007669"/>
    <property type="project" value="InterPro"/>
</dbReference>
<dbReference type="Pfam" id="PF12860">
    <property type="entry name" value="PAS_7"/>
    <property type="match status" value="1"/>
</dbReference>
<dbReference type="GO" id="GO:0005886">
    <property type="term" value="C:plasma membrane"/>
    <property type="evidence" value="ECO:0007669"/>
    <property type="project" value="UniProtKB-ARBA"/>
</dbReference>
<comment type="subunit">
    <text evidence="16">Homodimer. Can also exist as monomer.</text>
</comment>
<gene>
    <name evidence="22" type="ORF">CP500_011730</name>
</gene>
<feature type="domain" description="PAS" evidence="19">
    <location>
        <begin position="139"/>
        <end position="197"/>
    </location>
</feature>
<sequence>MKSLFKKLLVPHHLEYLALDKDFLIQETSPNVQRFVYSDEIVAGNDVRIPFPELVGTEEILIDIFEGRLPNFDLKAMTRVLDNNLRLYFDMYIVELKDDENNQRLIIFFEDVTDRMGLEQTLVQATNEMNILLSTLASTNKYVEKIITSMAEVLLVTTGTGKIKKVNQAAETLFGYSESELVGREINAIAAVGESLHTLSQESQLSPTKGEVICTAKTGEKLTVAFSCTAIPTEINSISDTRIDTQDFLYIGRDVTDKKRASKRKVAQYVTTRILSASETTKKAIAAILPVICDSLGWDTAELWMPEIGEKLLSGTKSKREIPISDPTLLRCVASWTKRSISIPKFRECAKQITFAEGEGLPGRVWASGSPEWMADVVENEFFIRREIAAEEGLHGAFGFPILGDYEQEMSTKSVLGVMTFFSLEVQSFDEELIQTMATIGSQIGQFIKRKQAESALRESEEKLRDLFENASDLIQTIGSDGHFLYVNRAWEQTLGYSEEEMASLTVFDIIHPNSSHNSIDVLYQAIHKKNINENTFYPNFIQAIFITKYHQQIWLEGSISCKFAEGKLVAIRMILRDITARKEAEDALAKSVSLLQATFDSTADGILVIDRTGKIVTFNREFVEMWGIPNEVMALRDDATMMAFMLEQLKDPEAFQERIESLYEHPEAESYDLLEFKDGRFFERYSEPQRLEDEIIGRVWSYHDITERKQAEDALREEQEKSEKLLLNILPKAIAERLKRNETTIAEYFPEVTVLFADLVGFTSFSTTMSPIELVELLNQIFSGFDLICERLGLEKIKTIGDAYMAVGGLPEPRADHAEAIAQMALDLQTEIARFNAKNNQSFSIRIGIHSGPVVAGVIGIKKFIYDLWGDTVNIASRMESHGLPWRIQVSETTYKLLEHKYLFDERGTIEVKGKGAMTTYLLIGKK</sequence>
<feature type="domain" description="PAC" evidence="20">
    <location>
        <begin position="668"/>
        <end position="718"/>
    </location>
</feature>
<dbReference type="NCBIfam" id="TIGR00229">
    <property type="entry name" value="sensory_box"/>
    <property type="match status" value="3"/>
</dbReference>
<reference evidence="22" key="1">
    <citation type="submission" date="2017-10" db="EMBL/GenBank/DDBJ databases">
        <title>Draft genome sequence of the planktic cyanobacteria Tychonema bourrellyi isolated from alpine lentic freshwater.</title>
        <authorList>
            <person name="Tett A."/>
            <person name="Armanini F."/>
            <person name="Asnicar F."/>
            <person name="Boscaini A."/>
            <person name="Pasolli E."/>
            <person name="Zolfo M."/>
            <person name="Donati C."/>
            <person name="Salmaso N."/>
            <person name="Segata N."/>
        </authorList>
    </citation>
    <scope>NUCLEOTIDE SEQUENCE</scope>
    <source>
        <strain evidence="22">FEM_GT703</strain>
    </source>
</reference>
<dbReference type="Proteomes" id="UP000226442">
    <property type="component" value="Unassembled WGS sequence"/>
</dbReference>
<keyword evidence="7" id="KW-0547">Nucleotide-binding</keyword>
<dbReference type="InterPro" id="IPR035965">
    <property type="entry name" value="PAS-like_dom_sf"/>
</dbReference>
<accession>A0A2G4F0G2</accession>
<dbReference type="PROSITE" id="PS50113">
    <property type="entry name" value="PAC"/>
    <property type="match status" value="1"/>
</dbReference>
<keyword evidence="8" id="KW-0067">ATP-binding</keyword>
<evidence type="ECO:0000313" key="22">
    <source>
        <dbReference type="EMBL" id="PHX55245.1"/>
    </source>
</evidence>
<dbReference type="AlphaFoldDB" id="A0A2G4F0G2"/>
<dbReference type="PROSITE" id="PS50125">
    <property type="entry name" value="GUANYLATE_CYCLASE_2"/>
    <property type="match status" value="1"/>
</dbReference>
<evidence type="ECO:0000256" key="9">
    <source>
        <dbReference type="ARBA" id="ARBA00022842"/>
    </source>
</evidence>
<evidence type="ECO:0000256" key="2">
    <source>
        <dbReference type="ARBA" id="ARBA00004370"/>
    </source>
</evidence>
<dbReference type="PANTHER" id="PTHR11920">
    <property type="entry name" value="GUANYLYL CYCLASE"/>
    <property type="match status" value="1"/>
</dbReference>
<dbReference type="Pfam" id="PF13426">
    <property type="entry name" value="PAS_9"/>
    <property type="match status" value="2"/>
</dbReference>
<dbReference type="SMART" id="SM00091">
    <property type="entry name" value="PAS"/>
    <property type="match status" value="3"/>
</dbReference>
<evidence type="ECO:0000256" key="15">
    <source>
        <dbReference type="ARBA" id="ARBA00032637"/>
    </source>
</evidence>
<evidence type="ECO:0000256" key="12">
    <source>
        <dbReference type="ARBA" id="ARBA00023136"/>
    </source>
</evidence>
<evidence type="ECO:0000256" key="5">
    <source>
        <dbReference type="ARBA" id="ARBA00022692"/>
    </source>
</evidence>
<evidence type="ECO:0000256" key="4">
    <source>
        <dbReference type="ARBA" id="ARBA00021420"/>
    </source>
</evidence>
<dbReference type="InterPro" id="IPR018297">
    <property type="entry name" value="A/G_cyclase_CS"/>
</dbReference>
<dbReference type="EMBL" id="NXIB02000059">
    <property type="protein sequence ID" value="PHX55245.1"/>
    <property type="molecule type" value="Genomic_DNA"/>
</dbReference>
<evidence type="ECO:0000256" key="1">
    <source>
        <dbReference type="ARBA" id="ARBA00001593"/>
    </source>
</evidence>
<dbReference type="InterPro" id="IPR050401">
    <property type="entry name" value="Cyclic_nucleotide_synthase"/>
</dbReference>
<comment type="catalytic activity">
    <reaction evidence="1">
        <text>ATP = 3',5'-cyclic AMP + diphosphate</text>
        <dbReference type="Rhea" id="RHEA:15389"/>
        <dbReference type="ChEBI" id="CHEBI:30616"/>
        <dbReference type="ChEBI" id="CHEBI:33019"/>
        <dbReference type="ChEBI" id="CHEBI:58165"/>
        <dbReference type="EC" id="4.6.1.1"/>
    </reaction>
</comment>
<organism evidence="22 23">
    <name type="scientific">Tychonema bourrellyi FEM_GT703</name>
    <dbReference type="NCBI Taxonomy" id="2040638"/>
    <lineage>
        <taxon>Bacteria</taxon>
        <taxon>Bacillati</taxon>
        <taxon>Cyanobacteriota</taxon>
        <taxon>Cyanophyceae</taxon>
        <taxon>Oscillatoriophycideae</taxon>
        <taxon>Oscillatoriales</taxon>
        <taxon>Microcoleaceae</taxon>
        <taxon>Tychonema</taxon>
    </lineage>
</organism>
<evidence type="ECO:0000256" key="16">
    <source>
        <dbReference type="ARBA" id="ARBA00064436"/>
    </source>
</evidence>
<dbReference type="GO" id="GO:0046872">
    <property type="term" value="F:metal ion binding"/>
    <property type="evidence" value="ECO:0007669"/>
    <property type="project" value="UniProtKB-KW"/>
</dbReference>
<keyword evidence="6" id="KW-0479">Metal-binding</keyword>
<dbReference type="PROSITE" id="PS50112">
    <property type="entry name" value="PAS"/>
    <property type="match status" value="3"/>
</dbReference>
<dbReference type="SUPFAM" id="SSF55073">
    <property type="entry name" value="Nucleotide cyclase"/>
    <property type="match status" value="1"/>
</dbReference>
<dbReference type="InterPro" id="IPR001054">
    <property type="entry name" value="A/G_cyclase"/>
</dbReference>
<dbReference type="InterPro" id="IPR003018">
    <property type="entry name" value="GAF"/>
</dbReference>
<keyword evidence="23" id="KW-1185">Reference proteome</keyword>
<evidence type="ECO:0000259" key="21">
    <source>
        <dbReference type="PROSITE" id="PS50125"/>
    </source>
</evidence>
<dbReference type="CDD" id="cd00130">
    <property type="entry name" value="PAS"/>
    <property type="match status" value="3"/>
</dbReference>
<dbReference type="PANTHER" id="PTHR11920:SF335">
    <property type="entry name" value="GUANYLATE CYCLASE"/>
    <property type="match status" value="1"/>
</dbReference>
<proteinExistence type="inferred from homology"/>
<dbReference type="Pfam" id="PF13185">
    <property type="entry name" value="GAF_2"/>
    <property type="match status" value="1"/>
</dbReference>
<dbReference type="InterPro" id="IPR000014">
    <property type="entry name" value="PAS"/>
</dbReference>